<proteinExistence type="predicted"/>
<organism evidence="1 2">
    <name type="scientific">Acanthoscelides obtectus</name>
    <name type="common">Bean weevil</name>
    <name type="synonym">Bruchus obtectus</name>
    <dbReference type="NCBI Taxonomy" id="200917"/>
    <lineage>
        <taxon>Eukaryota</taxon>
        <taxon>Metazoa</taxon>
        <taxon>Ecdysozoa</taxon>
        <taxon>Arthropoda</taxon>
        <taxon>Hexapoda</taxon>
        <taxon>Insecta</taxon>
        <taxon>Pterygota</taxon>
        <taxon>Neoptera</taxon>
        <taxon>Endopterygota</taxon>
        <taxon>Coleoptera</taxon>
        <taxon>Polyphaga</taxon>
        <taxon>Cucujiformia</taxon>
        <taxon>Chrysomeloidea</taxon>
        <taxon>Chrysomelidae</taxon>
        <taxon>Bruchinae</taxon>
        <taxon>Bruchini</taxon>
        <taxon>Acanthoscelides</taxon>
    </lineage>
</organism>
<evidence type="ECO:0000313" key="1">
    <source>
        <dbReference type="EMBL" id="CAH1960654.1"/>
    </source>
</evidence>
<dbReference type="EMBL" id="CAKOFQ010006688">
    <property type="protein sequence ID" value="CAH1960654.1"/>
    <property type="molecule type" value="Genomic_DNA"/>
</dbReference>
<name>A0A9P0JZH2_ACAOB</name>
<reference evidence="1" key="1">
    <citation type="submission" date="2022-03" db="EMBL/GenBank/DDBJ databases">
        <authorList>
            <person name="Sayadi A."/>
        </authorList>
    </citation>
    <scope>NUCLEOTIDE SEQUENCE</scope>
</reference>
<comment type="caution">
    <text evidence="1">The sequence shown here is derived from an EMBL/GenBank/DDBJ whole genome shotgun (WGS) entry which is preliminary data.</text>
</comment>
<keyword evidence="2" id="KW-1185">Reference proteome</keyword>
<dbReference type="Proteomes" id="UP001152888">
    <property type="component" value="Unassembled WGS sequence"/>
</dbReference>
<protein>
    <submittedName>
        <fullName evidence="1">Uncharacterized protein</fullName>
    </submittedName>
</protein>
<accession>A0A9P0JZH2</accession>
<dbReference type="AlphaFoldDB" id="A0A9P0JZH2"/>
<sequence>MAHANFLCVTFLRKNLGFNLLLKPNIPGLLRRCVIHSEKQKCFYLHFVSATKYVMASHYLDL</sequence>
<evidence type="ECO:0000313" key="2">
    <source>
        <dbReference type="Proteomes" id="UP001152888"/>
    </source>
</evidence>
<gene>
    <name evidence="1" type="ORF">ACAOBT_LOCUS3721</name>
</gene>